<dbReference type="GO" id="GO:0005576">
    <property type="term" value="C:extracellular region"/>
    <property type="evidence" value="ECO:0007669"/>
    <property type="project" value="InterPro"/>
</dbReference>
<evidence type="ECO:0000259" key="7">
    <source>
        <dbReference type="PROSITE" id="PS50940"/>
    </source>
</evidence>
<evidence type="ECO:0000256" key="3">
    <source>
        <dbReference type="ARBA" id="ARBA00022737"/>
    </source>
</evidence>
<dbReference type="OrthoDB" id="6112160at2759"/>
<dbReference type="Pfam" id="PF01607">
    <property type="entry name" value="CBM_14"/>
    <property type="match status" value="3"/>
</dbReference>
<evidence type="ECO:0000256" key="2">
    <source>
        <dbReference type="ARBA" id="ARBA00022729"/>
    </source>
</evidence>
<dbReference type="SUPFAM" id="SSF57625">
    <property type="entry name" value="Invertebrate chitin-binding proteins"/>
    <property type="match status" value="3"/>
</dbReference>
<keyword evidence="5" id="KW-0325">Glycoprotein</keyword>
<sequence>MTITSGLRITNKTKMKVFCLLAVVGIVCAVPQKEEKRQLVPDNTHCNFQAPNPCTAGKTGGAVFFPHPNDNTKFIQCNIFGEMYIIQCPVRKHYNPATVSCVSQSQQHGHVTGGTLNSNPCTQINLSQGKIYFAYPGDVHKFIECDLVGNANILVCPSNLVWDETILSCAYSFTAGQSPPPDQSVLTGTGVSTNPCKTGAGIPQYYSHPNPAKFIQCDDFGHAYVLSCPAGLVWNTFSNTCVSFYDQTIGTY</sequence>
<dbReference type="PANTHER" id="PTHR23301">
    <property type="entry name" value="CHITIN BINDING PERITROPHIN-A"/>
    <property type="match status" value="1"/>
</dbReference>
<keyword evidence="8" id="KW-1185">Reference proteome</keyword>
<keyword evidence="4" id="KW-1015">Disulfide bond</keyword>
<evidence type="ECO:0000313" key="9">
    <source>
        <dbReference type="RefSeq" id="XP_022298536.1"/>
    </source>
</evidence>
<keyword evidence="1" id="KW-0147">Chitin-binding</keyword>
<dbReference type="SMART" id="SM00494">
    <property type="entry name" value="ChtBD2"/>
    <property type="match status" value="3"/>
</dbReference>
<dbReference type="GeneID" id="111107567"/>
<protein>
    <submittedName>
        <fullName evidence="9">Uncharacterized protein LOC111107567 isoform X1</fullName>
    </submittedName>
</protein>
<feature type="signal peptide" evidence="6">
    <location>
        <begin position="1"/>
        <end position="29"/>
    </location>
</feature>
<dbReference type="InterPro" id="IPR051940">
    <property type="entry name" value="Chitin_bind-dev_reg"/>
</dbReference>
<dbReference type="Proteomes" id="UP000694844">
    <property type="component" value="Chromosome 8"/>
</dbReference>
<dbReference type="InterPro" id="IPR002557">
    <property type="entry name" value="Chitin-bd_dom"/>
</dbReference>
<name>A0A8B8B5V1_CRAVI</name>
<organism evidence="8 9">
    <name type="scientific">Crassostrea virginica</name>
    <name type="common">Eastern oyster</name>
    <dbReference type="NCBI Taxonomy" id="6565"/>
    <lineage>
        <taxon>Eukaryota</taxon>
        <taxon>Metazoa</taxon>
        <taxon>Spiralia</taxon>
        <taxon>Lophotrochozoa</taxon>
        <taxon>Mollusca</taxon>
        <taxon>Bivalvia</taxon>
        <taxon>Autobranchia</taxon>
        <taxon>Pteriomorphia</taxon>
        <taxon>Ostreida</taxon>
        <taxon>Ostreoidea</taxon>
        <taxon>Ostreidae</taxon>
        <taxon>Crassostrea</taxon>
    </lineage>
</organism>
<feature type="chain" id="PRO_5034294883" evidence="6">
    <location>
        <begin position="30"/>
        <end position="252"/>
    </location>
</feature>
<dbReference type="KEGG" id="cvn:111107567"/>
<evidence type="ECO:0000256" key="5">
    <source>
        <dbReference type="ARBA" id="ARBA00023180"/>
    </source>
</evidence>
<reference evidence="9" key="1">
    <citation type="submission" date="2025-08" db="UniProtKB">
        <authorList>
            <consortium name="RefSeq"/>
        </authorList>
    </citation>
    <scope>IDENTIFICATION</scope>
    <source>
        <tissue evidence="9">Whole sample</tissue>
    </source>
</reference>
<keyword evidence="3" id="KW-0677">Repeat</keyword>
<proteinExistence type="predicted"/>
<evidence type="ECO:0000256" key="1">
    <source>
        <dbReference type="ARBA" id="ARBA00022669"/>
    </source>
</evidence>
<evidence type="ECO:0000313" key="8">
    <source>
        <dbReference type="Proteomes" id="UP000694844"/>
    </source>
</evidence>
<dbReference type="RefSeq" id="XP_022298536.1">
    <property type="nucleotide sequence ID" value="XM_022442828.1"/>
</dbReference>
<dbReference type="PANTHER" id="PTHR23301:SF0">
    <property type="entry name" value="CHITIN-BINDING TYPE-2 DOMAIN-CONTAINING PROTEIN-RELATED"/>
    <property type="match status" value="1"/>
</dbReference>
<keyword evidence="2 6" id="KW-0732">Signal</keyword>
<dbReference type="AlphaFoldDB" id="A0A8B8B5V1"/>
<dbReference type="GO" id="GO:0008061">
    <property type="term" value="F:chitin binding"/>
    <property type="evidence" value="ECO:0007669"/>
    <property type="project" value="UniProtKB-KW"/>
</dbReference>
<gene>
    <name evidence="9" type="primary">LOC111107567</name>
</gene>
<dbReference type="InterPro" id="IPR036508">
    <property type="entry name" value="Chitin-bd_dom_sf"/>
</dbReference>
<evidence type="ECO:0000256" key="4">
    <source>
        <dbReference type="ARBA" id="ARBA00023157"/>
    </source>
</evidence>
<dbReference type="PROSITE" id="PS50940">
    <property type="entry name" value="CHIT_BIND_II"/>
    <property type="match status" value="1"/>
</dbReference>
<evidence type="ECO:0000256" key="6">
    <source>
        <dbReference type="SAM" id="SignalP"/>
    </source>
</evidence>
<feature type="domain" description="Chitin-binding type-2" evidence="7">
    <location>
        <begin position="51"/>
        <end position="123"/>
    </location>
</feature>
<accession>A0A8B8B5V1</accession>
<dbReference type="Gene3D" id="2.170.140.10">
    <property type="entry name" value="Chitin binding domain"/>
    <property type="match status" value="3"/>
</dbReference>